<keyword evidence="1" id="KW-1185">Reference proteome</keyword>
<sequence length="126" mass="14537">MSKIYYSNDDYYPGILALKWDMMLGYKGNIETNPINERIVFWSKIGCQNEGKVTNTKIPTIIQNSPDQITMLTTNYQNLYGTKVQTSKYEKSKVQTTESTVIQTTELLIQTCPLERNPLEYNNYGC</sequence>
<proteinExistence type="predicted"/>
<reference evidence="2" key="1">
    <citation type="submission" date="2016-11" db="UniProtKB">
        <authorList>
            <consortium name="WormBaseParasite"/>
        </authorList>
    </citation>
    <scope>IDENTIFICATION</scope>
</reference>
<dbReference type="Proteomes" id="UP000095281">
    <property type="component" value="Unplaced"/>
</dbReference>
<dbReference type="AlphaFoldDB" id="A0A1I8BXX1"/>
<protein>
    <submittedName>
        <fullName evidence="2">Astacin domain-containing protein</fullName>
    </submittedName>
</protein>
<evidence type="ECO:0000313" key="1">
    <source>
        <dbReference type="Proteomes" id="UP000095281"/>
    </source>
</evidence>
<dbReference type="WBParaSite" id="MhA1_Contig711.frz3.gene11">
    <property type="protein sequence ID" value="MhA1_Contig711.frz3.gene11"/>
    <property type="gene ID" value="MhA1_Contig711.frz3.gene11"/>
</dbReference>
<accession>A0A1I8BXX1</accession>
<organism evidence="1 2">
    <name type="scientific">Meloidogyne hapla</name>
    <name type="common">Root-knot nematode worm</name>
    <dbReference type="NCBI Taxonomy" id="6305"/>
    <lineage>
        <taxon>Eukaryota</taxon>
        <taxon>Metazoa</taxon>
        <taxon>Ecdysozoa</taxon>
        <taxon>Nematoda</taxon>
        <taxon>Chromadorea</taxon>
        <taxon>Rhabditida</taxon>
        <taxon>Tylenchina</taxon>
        <taxon>Tylenchomorpha</taxon>
        <taxon>Tylenchoidea</taxon>
        <taxon>Meloidogynidae</taxon>
        <taxon>Meloidogyninae</taxon>
        <taxon>Meloidogyne</taxon>
    </lineage>
</organism>
<name>A0A1I8BXX1_MELHA</name>
<evidence type="ECO:0000313" key="2">
    <source>
        <dbReference type="WBParaSite" id="MhA1_Contig711.frz3.gene11"/>
    </source>
</evidence>